<proteinExistence type="predicted"/>
<organism evidence="2 3">
    <name type="scientific">Nannocystis punicea</name>
    <dbReference type="NCBI Taxonomy" id="2995304"/>
    <lineage>
        <taxon>Bacteria</taxon>
        <taxon>Pseudomonadati</taxon>
        <taxon>Myxococcota</taxon>
        <taxon>Polyangia</taxon>
        <taxon>Nannocystales</taxon>
        <taxon>Nannocystaceae</taxon>
        <taxon>Nannocystis</taxon>
    </lineage>
</organism>
<evidence type="ECO:0000313" key="3">
    <source>
        <dbReference type="Proteomes" id="UP001164459"/>
    </source>
</evidence>
<dbReference type="RefSeq" id="WP_269039098.1">
    <property type="nucleotide sequence ID" value="NZ_CP114040.1"/>
</dbReference>
<dbReference type="InterPro" id="IPR002938">
    <property type="entry name" value="FAD-bd"/>
</dbReference>
<dbReference type="EMBL" id="CP114040">
    <property type="protein sequence ID" value="WAS96734.1"/>
    <property type="molecule type" value="Genomic_DNA"/>
</dbReference>
<dbReference type="SUPFAM" id="SSF51905">
    <property type="entry name" value="FAD/NAD(P)-binding domain"/>
    <property type="match status" value="1"/>
</dbReference>
<dbReference type="Pfam" id="PF01494">
    <property type="entry name" value="FAD_binding_3"/>
    <property type="match status" value="1"/>
</dbReference>
<name>A0ABY7HBT1_9BACT</name>
<evidence type="ECO:0000313" key="2">
    <source>
        <dbReference type="EMBL" id="WAS96734.1"/>
    </source>
</evidence>
<dbReference type="PANTHER" id="PTHR46865:SF2">
    <property type="entry name" value="MONOOXYGENASE"/>
    <property type="match status" value="1"/>
</dbReference>
<keyword evidence="2" id="KW-0560">Oxidoreductase</keyword>
<dbReference type="PRINTS" id="PR00420">
    <property type="entry name" value="RNGMNOXGNASE"/>
</dbReference>
<reference evidence="2" key="1">
    <citation type="submission" date="2022-11" db="EMBL/GenBank/DDBJ databases">
        <title>Minimal conservation of predation-associated metabolite biosynthetic gene clusters underscores biosynthetic potential of Myxococcota including descriptions for ten novel species: Archangium lansinium sp. nov., Myxococcus landrumus sp. nov., Nannocystis bai.</title>
        <authorList>
            <person name="Ahearne A."/>
            <person name="Stevens C."/>
            <person name="Dowd S."/>
        </authorList>
    </citation>
    <scope>NUCLEOTIDE SEQUENCE</scope>
    <source>
        <strain evidence="2">Fl3</strain>
    </source>
</reference>
<gene>
    <name evidence="2" type="ORF">O0S08_11340</name>
</gene>
<evidence type="ECO:0000259" key="1">
    <source>
        <dbReference type="Pfam" id="PF01494"/>
    </source>
</evidence>
<dbReference type="Proteomes" id="UP001164459">
    <property type="component" value="Chromosome"/>
</dbReference>
<dbReference type="PANTHER" id="PTHR46865">
    <property type="entry name" value="OXIDOREDUCTASE-RELATED"/>
    <property type="match status" value="1"/>
</dbReference>
<accession>A0ABY7HBT1</accession>
<dbReference type="InterPro" id="IPR036188">
    <property type="entry name" value="FAD/NAD-bd_sf"/>
</dbReference>
<feature type="domain" description="FAD-binding" evidence="1">
    <location>
        <begin position="2"/>
        <end position="162"/>
    </location>
</feature>
<dbReference type="GO" id="GO:0004497">
    <property type="term" value="F:monooxygenase activity"/>
    <property type="evidence" value="ECO:0007669"/>
    <property type="project" value="UniProtKB-KW"/>
</dbReference>
<keyword evidence="2" id="KW-0503">Monooxygenase</keyword>
<dbReference type="InterPro" id="IPR051704">
    <property type="entry name" value="FAD_aromatic-hydroxylase"/>
</dbReference>
<dbReference type="Gene3D" id="3.50.50.60">
    <property type="entry name" value="FAD/NAD(P)-binding domain"/>
    <property type="match status" value="1"/>
</dbReference>
<protein>
    <submittedName>
        <fullName evidence="2">FAD-dependent monooxygenase</fullName>
    </submittedName>
</protein>
<dbReference type="Gene3D" id="3.30.9.10">
    <property type="entry name" value="D-Amino Acid Oxidase, subunit A, domain 2"/>
    <property type="match status" value="1"/>
</dbReference>
<sequence length="418" mass="45535">MHVLVTGASIAGPAFAFWLNRHGIDVTVVERAPALREGGYCVDIRGVALEVVERMGLRDVLRPLAADTLENVMVDERGRRFGRTPRGFGVIDPDDVEVLRGDLARVLVESTRERVRYRFGDSIAALRQHDRGVDVTFAGGDTATFDLVVGADGVHSQVRALAFGPEREFLRDMGSAMAIFTAPNHLGLHRQQLLFSGLRRIASVKSTHGDRDLMCAVFFAHGDRFDHRDVPGQRRLVADAFAGAGWEFPRLIAAMQRADDFYCDLTCQIRLPTLSRGRVALVGDAGYCPSPLSGQGTSLALVGAYVLAAELARGADLATALRRYDERMLPFVRRNQDIALKLAGGFAPESPFQVRMRRLAMRLLPYVPGSSLLMQVAMRGIREAARDLELPPVSRPIHGSRAGGVTPGAIVTGTSGQV</sequence>
<keyword evidence="3" id="KW-1185">Reference proteome</keyword>